<evidence type="ECO:0000256" key="4">
    <source>
        <dbReference type="ARBA" id="ARBA00022857"/>
    </source>
</evidence>
<feature type="active site" description="Proton donor/acceptor" evidence="13">
    <location>
        <position position="142"/>
    </location>
</feature>
<dbReference type="CDD" id="cd02274">
    <property type="entry name" value="DHDPR_N"/>
    <property type="match status" value="1"/>
</dbReference>
<comment type="subunit">
    <text evidence="13">Homotetramer.</text>
</comment>
<dbReference type="HAMAP" id="MF_00102">
    <property type="entry name" value="DapB"/>
    <property type="match status" value="1"/>
</dbReference>
<feature type="active site" description="Proton donor" evidence="13">
    <location>
        <position position="146"/>
    </location>
</feature>
<keyword evidence="17" id="KW-1185">Reference proteome</keyword>
<dbReference type="PANTHER" id="PTHR20836">
    <property type="entry name" value="DIHYDRODIPICOLINATE REDUCTASE"/>
    <property type="match status" value="1"/>
</dbReference>
<dbReference type="Pfam" id="PF05173">
    <property type="entry name" value="DapB_C"/>
    <property type="match status" value="1"/>
</dbReference>
<proteinExistence type="inferred from homology"/>
<dbReference type="SUPFAM" id="SSF55347">
    <property type="entry name" value="Glyceraldehyde-3-phosphate dehydrogenase-like, C-terminal domain"/>
    <property type="match status" value="1"/>
</dbReference>
<comment type="caution">
    <text evidence="13">Lacks conserved residue(s) required for the propagation of feature annotation.</text>
</comment>
<evidence type="ECO:0000256" key="13">
    <source>
        <dbReference type="HAMAP-Rule" id="MF_00102"/>
    </source>
</evidence>
<evidence type="ECO:0000256" key="5">
    <source>
        <dbReference type="ARBA" id="ARBA00022915"/>
    </source>
</evidence>
<dbReference type="NCBIfam" id="TIGR00036">
    <property type="entry name" value="dapB"/>
    <property type="match status" value="1"/>
</dbReference>
<sequence>MIRVIVAGYNGSMGRASLNMLSRQQAMEVVGVYSPNRHDVLEGVSVFQSLEDIDVEADVWLDFTTPDAVYENAHFAIDNGLKPIIGTTGLTDDQIAELQAYSKERSVSGLIVPNFSMSAVLLMKFSKEAARYFQDVEVIEMHHEDKKDTPSGTALSTAKRIDAVRKQHEQGNSKETLPGARGADYNGIRIHSVRLPGYVAHEQVLFGGEGEALTIRQDSFNRSSFMSGVALAIEKVDQVDGLQVGLETVM</sequence>
<comment type="function">
    <text evidence="13">Catalyzes the conversion of 4-hydroxy-tetrahydrodipicolinate (HTPA) to tetrahydrodipicolinate.</text>
</comment>
<feature type="domain" description="Dihydrodipicolinate reductase C-terminal" evidence="15">
    <location>
        <begin position="119"/>
        <end position="249"/>
    </location>
</feature>
<feature type="binding site" evidence="13">
    <location>
        <begin position="112"/>
        <end position="115"/>
    </location>
    <ligand>
        <name>NAD(+)</name>
        <dbReference type="ChEBI" id="CHEBI:57540"/>
    </ligand>
</feature>
<evidence type="ECO:0000256" key="11">
    <source>
        <dbReference type="ARBA" id="ARBA00049080"/>
    </source>
</evidence>
<feature type="binding site" evidence="13">
    <location>
        <position position="143"/>
    </location>
    <ligand>
        <name>(S)-2,3,4,5-tetrahydrodipicolinate</name>
        <dbReference type="ChEBI" id="CHEBI:16845"/>
    </ligand>
</feature>
<dbReference type="PROSITE" id="PS01298">
    <property type="entry name" value="DAPB"/>
    <property type="match status" value="1"/>
</dbReference>
<dbReference type="SUPFAM" id="SSF51735">
    <property type="entry name" value="NAD(P)-binding Rossmann-fold domains"/>
    <property type="match status" value="1"/>
</dbReference>
<keyword evidence="2 13" id="KW-0963">Cytoplasm</keyword>
<dbReference type="GO" id="GO:0008839">
    <property type="term" value="F:4-hydroxy-tetrahydrodipicolinate reductase"/>
    <property type="evidence" value="ECO:0007669"/>
    <property type="project" value="UniProtKB-EC"/>
</dbReference>
<feature type="binding site" evidence="13">
    <location>
        <begin position="8"/>
        <end position="13"/>
    </location>
    <ligand>
        <name>NAD(+)</name>
        <dbReference type="ChEBI" id="CHEBI:57540"/>
    </ligand>
</feature>
<evidence type="ECO:0000256" key="12">
    <source>
        <dbReference type="ARBA" id="ARBA00049396"/>
    </source>
</evidence>
<evidence type="ECO:0000313" key="17">
    <source>
        <dbReference type="Proteomes" id="UP001519504"/>
    </source>
</evidence>
<comment type="catalytic activity">
    <reaction evidence="11 13">
        <text>(S)-2,3,4,5-tetrahydrodipicolinate + NADP(+) + H2O = (2S,4S)-4-hydroxy-2,3,4,5-tetrahydrodipicolinate + NADPH + H(+)</text>
        <dbReference type="Rhea" id="RHEA:35331"/>
        <dbReference type="ChEBI" id="CHEBI:15377"/>
        <dbReference type="ChEBI" id="CHEBI:15378"/>
        <dbReference type="ChEBI" id="CHEBI:16845"/>
        <dbReference type="ChEBI" id="CHEBI:57783"/>
        <dbReference type="ChEBI" id="CHEBI:58349"/>
        <dbReference type="ChEBI" id="CHEBI:67139"/>
        <dbReference type="EC" id="1.17.1.8"/>
    </reaction>
</comment>
<dbReference type="Gene3D" id="3.30.360.10">
    <property type="entry name" value="Dihydrodipicolinate Reductase, domain 2"/>
    <property type="match status" value="1"/>
</dbReference>
<dbReference type="Pfam" id="PF01113">
    <property type="entry name" value="DapB_N"/>
    <property type="match status" value="1"/>
</dbReference>
<evidence type="ECO:0000259" key="15">
    <source>
        <dbReference type="Pfam" id="PF05173"/>
    </source>
</evidence>
<organism evidence="16 17">
    <name type="scientific">Fructobacillus broussonetiae</name>
    <dbReference type="NCBI Taxonomy" id="2713173"/>
    <lineage>
        <taxon>Bacteria</taxon>
        <taxon>Bacillati</taxon>
        <taxon>Bacillota</taxon>
        <taxon>Bacilli</taxon>
        <taxon>Lactobacillales</taxon>
        <taxon>Lactobacillaceae</taxon>
        <taxon>Fructobacillus</taxon>
    </lineage>
</organism>
<comment type="caution">
    <text evidence="16">The sequence shown here is derived from an EMBL/GenBank/DDBJ whole genome shotgun (WGS) entry which is preliminary data.</text>
</comment>
<keyword evidence="3 13" id="KW-0028">Amino-acid biosynthesis</keyword>
<protein>
    <recommendedName>
        <fullName evidence="10 13">4-hydroxy-tetrahydrodipicolinate reductase</fullName>
        <shortName evidence="13">HTPA reductase</shortName>
        <ecNumber evidence="10 13">1.17.1.8</ecNumber>
    </recommendedName>
</protein>
<dbReference type="Proteomes" id="UP001519504">
    <property type="component" value="Unassembled WGS sequence"/>
</dbReference>
<keyword evidence="8 13" id="KW-0457">Lysine biosynthesis</keyword>
<comment type="pathway">
    <text evidence="9 13">Amino-acid biosynthesis; L-lysine biosynthesis via DAP pathway; (S)-tetrahydrodipicolinate from L-aspartate: step 4/4.</text>
</comment>
<dbReference type="EMBL" id="JAAMFK010000001">
    <property type="protein sequence ID" value="MBS9338184.1"/>
    <property type="molecule type" value="Genomic_DNA"/>
</dbReference>
<feature type="binding site" evidence="13">
    <location>
        <begin position="86"/>
        <end position="88"/>
    </location>
    <ligand>
        <name>NAD(+)</name>
        <dbReference type="ChEBI" id="CHEBI:57540"/>
    </ligand>
</feature>
<name>A0ABS5QYB7_9LACO</name>
<reference evidence="16 17" key="1">
    <citation type="submission" date="2020-02" db="EMBL/GenBank/DDBJ databases">
        <title>Fructobacillus sp. isolated from paper mulberry of Taiwan.</title>
        <authorList>
            <person name="Lin S.-T."/>
        </authorList>
    </citation>
    <scope>NUCLEOTIDE SEQUENCE [LARGE SCALE GENOMIC DNA]</scope>
    <source>
        <strain evidence="16 17">M2-14</strain>
    </source>
</reference>
<dbReference type="InterPro" id="IPR036291">
    <property type="entry name" value="NAD(P)-bd_dom_sf"/>
</dbReference>
<feature type="binding site" evidence="13">
    <location>
        <begin position="152"/>
        <end position="153"/>
    </location>
    <ligand>
        <name>(S)-2,3,4,5-tetrahydrodipicolinate</name>
        <dbReference type="ChEBI" id="CHEBI:16845"/>
    </ligand>
</feature>
<dbReference type="PANTHER" id="PTHR20836:SF0">
    <property type="entry name" value="4-HYDROXY-TETRAHYDRODIPICOLINATE REDUCTASE 1, CHLOROPLASTIC-RELATED"/>
    <property type="match status" value="1"/>
</dbReference>
<comment type="similarity">
    <text evidence="1 13">Belongs to the DapB family.</text>
</comment>
<dbReference type="EC" id="1.17.1.8" evidence="10 13"/>
<evidence type="ECO:0000259" key="14">
    <source>
        <dbReference type="Pfam" id="PF01113"/>
    </source>
</evidence>
<comment type="catalytic activity">
    <reaction evidence="12 13">
        <text>(S)-2,3,4,5-tetrahydrodipicolinate + NAD(+) + H2O = (2S,4S)-4-hydroxy-2,3,4,5-tetrahydrodipicolinate + NADH + H(+)</text>
        <dbReference type="Rhea" id="RHEA:35323"/>
        <dbReference type="ChEBI" id="CHEBI:15377"/>
        <dbReference type="ChEBI" id="CHEBI:15378"/>
        <dbReference type="ChEBI" id="CHEBI:16845"/>
        <dbReference type="ChEBI" id="CHEBI:57540"/>
        <dbReference type="ChEBI" id="CHEBI:57945"/>
        <dbReference type="ChEBI" id="CHEBI:67139"/>
        <dbReference type="EC" id="1.17.1.8"/>
    </reaction>
</comment>
<dbReference type="InterPro" id="IPR000846">
    <property type="entry name" value="DapB_N"/>
</dbReference>
<feature type="binding site" evidence="13">
    <location>
        <position position="37"/>
    </location>
    <ligand>
        <name>NADP(+)</name>
        <dbReference type="ChEBI" id="CHEBI:58349"/>
    </ligand>
</feature>
<dbReference type="InterPro" id="IPR022663">
    <property type="entry name" value="DapB_C"/>
</dbReference>
<keyword evidence="5 13" id="KW-0220">Diaminopimelate biosynthesis</keyword>
<keyword evidence="7 13" id="KW-0520">NAD</keyword>
<dbReference type="InterPro" id="IPR022664">
    <property type="entry name" value="DapB_N_CS"/>
</dbReference>
<evidence type="ECO:0000256" key="9">
    <source>
        <dbReference type="ARBA" id="ARBA00037922"/>
    </source>
</evidence>
<keyword evidence="6 13" id="KW-0560">Oxidoreductase</keyword>
<evidence type="ECO:0000256" key="2">
    <source>
        <dbReference type="ARBA" id="ARBA00022490"/>
    </source>
</evidence>
<evidence type="ECO:0000256" key="8">
    <source>
        <dbReference type="ARBA" id="ARBA00023154"/>
    </source>
</evidence>
<evidence type="ECO:0000256" key="7">
    <source>
        <dbReference type="ARBA" id="ARBA00023027"/>
    </source>
</evidence>
<gene>
    <name evidence="13" type="primary">dapB</name>
    <name evidence="16" type="ORF">G6R29_00860</name>
</gene>
<dbReference type="PIRSF" id="PIRSF000161">
    <property type="entry name" value="DHPR"/>
    <property type="match status" value="1"/>
</dbReference>
<dbReference type="InterPro" id="IPR023940">
    <property type="entry name" value="DHDPR_bac"/>
</dbReference>
<evidence type="ECO:0000256" key="1">
    <source>
        <dbReference type="ARBA" id="ARBA00006642"/>
    </source>
</evidence>
<dbReference type="RefSeq" id="WP_213808467.1">
    <property type="nucleotide sequence ID" value="NZ_JAAMFK010000001.1"/>
</dbReference>
<feature type="domain" description="Dihydrodipicolinate reductase N-terminal" evidence="14">
    <location>
        <begin position="2"/>
        <end position="115"/>
    </location>
</feature>
<evidence type="ECO:0000313" key="16">
    <source>
        <dbReference type="EMBL" id="MBS9338184.1"/>
    </source>
</evidence>
<evidence type="ECO:0000256" key="6">
    <source>
        <dbReference type="ARBA" id="ARBA00023002"/>
    </source>
</evidence>
<accession>A0ABS5QYB7</accession>
<keyword evidence="4 13" id="KW-0521">NADP</keyword>
<evidence type="ECO:0000256" key="3">
    <source>
        <dbReference type="ARBA" id="ARBA00022605"/>
    </source>
</evidence>
<evidence type="ECO:0000256" key="10">
    <source>
        <dbReference type="ARBA" id="ARBA00038983"/>
    </source>
</evidence>
<comment type="caution">
    <text evidence="13">Was originally thought to be a dihydrodipicolinate reductase (DHDPR), catalyzing the conversion of dihydrodipicolinate to tetrahydrodipicolinate. However, it was shown in E.coli that the substrate of the enzymatic reaction is not dihydrodipicolinate (DHDP) but in fact (2S,4S)-4-hydroxy-2,3,4,5-tetrahydrodipicolinic acid (HTPA), the product released by the DapA-catalyzed reaction.</text>
</comment>
<dbReference type="Gene3D" id="3.40.50.720">
    <property type="entry name" value="NAD(P)-binding Rossmann-like Domain"/>
    <property type="match status" value="1"/>
</dbReference>
<comment type="subcellular location">
    <subcellularLocation>
        <location evidence="13">Cytoplasm</location>
    </subcellularLocation>
</comment>